<dbReference type="KEGG" id="aav:Aave_0158"/>
<protein>
    <recommendedName>
        <fullName evidence="4">DUF4391 domain-containing protein</fullName>
    </recommendedName>
</protein>
<evidence type="ECO:0000313" key="2">
    <source>
        <dbReference type="EMBL" id="ABM30770.1"/>
    </source>
</evidence>
<evidence type="ECO:0000313" key="3">
    <source>
        <dbReference type="Proteomes" id="UP000002596"/>
    </source>
</evidence>
<keyword evidence="1" id="KW-0175">Coiled coil</keyword>
<sequence length="259" mass="28284">MSDAVNALHDAIVASLALPASCRVDQRVPKKMLAEHGGATAADRRLLTDGIEEAHWLAAIKPATTAIPTWRDEVREYLELAVLSMAARPTYAQPAQLQRLAELVHRAVPYLVLLIVSTPDAVAMSLSHKRTAQNEAGRVVLDGDVVSFQFSDELPDGLLDALALGQQPQQDLKALYQGWMDTLLAAQVARVTGHFSMDPTTDQAAMRRIALIEHQQLEAEAARLRALAGKESQIAKRVDQNLALQRLQAELAAVRARLQ</sequence>
<gene>
    <name evidence="2" type="ordered locus">Aave_0158</name>
</gene>
<dbReference type="Pfam" id="PF14335">
    <property type="entry name" value="DUF4391"/>
    <property type="match status" value="1"/>
</dbReference>
<dbReference type="Proteomes" id="UP000002596">
    <property type="component" value="Chromosome"/>
</dbReference>
<dbReference type="STRING" id="397945.Aave_0158"/>
<organism evidence="2 3">
    <name type="scientific">Paracidovorax citrulli (strain AAC00-1)</name>
    <name type="common">Acidovorax citrulli</name>
    <dbReference type="NCBI Taxonomy" id="397945"/>
    <lineage>
        <taxon>Bacteria</taxon>
        <taxon>Pseudomonadati</taxon>
        <taxon>Pseudomonadota</taxon>
        <taxon>Betaproteobacteria</taxon>
        <taxon>Burkholderiales</taxon>
        <taxon>Comamonadaceae</taxon>
        <taxon>Paracidovorax</taxon>
    </lineage>
</organism>
<dbReference type="InterPro" id="IPR025503">
    <property type="entry name" value="DUF4391"/>
</dbReference>
<reference evidence="2 3" key="1">
    <citation type="submission" date="2006-12" db="EMBL/GenBank/DDBJ databases">
        <title>Complete sequence of Acidovorax avenae subsp. citrulli AAC00-1.</title>
        <authorList>
            <consortium name="US DOE Joint Genome Institute"/>
            <person name="Copeland A."/>
            <person name="Lucas S."/>
            <person name="Lapidus A."/>
            <person name="Barry K."/>
            <person name="Detter J.C."/>
            <person name="Glavina del Rio T."/>
            <person name="Dalin E."/>
            <person name="Tice H."/>
            <person name="Pitluck S."/>
            <person name="Kiss H."/>
            <person name="Brettin T."/>
            <person name="Bruce D."/>
            <person name="Han C."/>
            <person name="Tapia R."/>
            <person name="Gilna P."/>
            <person name="Schmutz J."/>
            <person name="Larimer F."/>
            <person name="Land M."/>
            <person name="Hauser L."/>
            <person name="Kyrpides N."/>
            <person name="Kim E."/>
            <person name="Stahl D."/>
            <person name="Richardson P."/>
        </authorList>
    </citation>
    <scope>NUCLEOTIDE SEQUENCE [LARGE SCALE GENOMIC DNA]</scope>
    <source>
        <strain evidence="2 3">AAC00-1</strain>
    </source>
</reference>
<dbReference type="EMBL" id="CP000512">
    <property type="protein sequence ID" value="ABM30770.1"/>
    <property type="molecule type" value="Genomic_DNA"/>
</dbReference>
<name>A1TII2_PARC0</name>
<evidence type="ECO:0000256" key="1">
    <source>
        <dbReference type="SAM" id="Coils"/>
    </source>
</evidence>
<dbReference type="eggNOG" id="ENOG5032C11">
    <property type="taxonomic scope" value="Bacteria"/>
</dbReference>
<accession>A1TII2</accession>
<feature type="coiled-coil region" evidence="1">
    <location>
        <begin position="207"/>
        <end position="257"/>
    </location>
</feature>
<dbReference type="HOGENOM" id="CLU_083612_0_0_4"/>
<proteinExistence type="predicted"/>
<dbReference type="AlphaFoldDB" id="A1TII2"/>
<evidence type="ECO:0008006" key="4">
    <source>
        <dbReference type="Google" id="ProtNLM"/>
    </source>
</evidence>